<evidence type="ECO:0008006" key="3">
    <source>
        <dbReference type="Google" id="ProtNLM"/>
    </source>
</evidence>
<protein>
    <recommendedName>
        <fullName evidence="3">Lipoprotein</fullName>
    </recommendedName>
</protein>
<name>A0A0F4PVG2_9GAMM</name>
<keyword evidence="2" id="KW-1185">Reference proteome</keyword>
<organism evidence="1 2">
    <name type="scientific">Pseudoalteromonas ruthenica</name>
    <dbReference type="NCBI Taxonomy" id="151081"/>
    <lineage>
        <taxon>Bacteria</taxon>
        <taxon>Pseudomonadati</taxon>
        <taxon>Pseudomonadota</taxon>
        <taxon>Gammaproteobacteria</taxon>
        <taxon>Alteromonadales</taxon>
        <taxon>Pseudoalteromonadaceae</taxon>
        <taxon>Pseudoalteromonas</taxon>
    </lineage>
</organism>
<proteinExistence type="predicted"/>
<dbReference type="Proteomes" id="UP000033664">
    <property type="component" value="Unassembled WGS sequence"/>
</dbReference>
<dbReference type="PATRIC" id="fig|151081.8.peg.1100"/>
<dbReference type="OrthoDB" id="6299424at2"/>
<comment type="caution">
    <text evidence="1">The sequence shown here is derived from an EMBL/GenBank/DDBJ whole genome shotgun (WGS) entry which is preliminary data.</text>
</comment>
<dbReference type="RefSeq" id="WP_045978792.1">
    <property type="nucleotide sequence ID" value="NZ_JXXY01000004.1"/>
</dbReference>
<dbReference type="PROSITE" id="PS51257">
    <property type="entry name" value="PROKAR_LIPOPROTEIN"/>
    <property type="match status" value="1"/>
</dbReference>
<gene>
    <name evidence="1" type="ORF">TW72_09480</name>
</gene>
<dbReference type="GeneID" id="58228720"/>
<dbReference type="AlphaFoldDB" id="A0A0F4PVG2"/>
<sequence length="77" mass="8667">MKYAIIILTAALAGCASPEQQQSFEQAMLEQANCSGEVEQSYRMTFYSSDKPENVGKTELQKKCYPIPTHGDFEKKK</sequence>
<evidence type="ECO:0000313" key="2">
    <source>
        <dbReference type="Proteomes" id="UP000033664"/>
    </source>
</evidence>
<reference evidence="1 2" key="1">
    <citation type="journal article" date="2015" name="BMC Genomics">
        <title>Genome mining reveals unlocked bioactive potential of marine Gram-negative bacteria.</title>
        <authorList>
            <person name="Machado H."/>
            <person name="Sonnenschein E.C."/>
            <person name="Melchiorsen J."/>
            <person name="Gram L."/>
        </authorList>
    </citation>
    <scope>NUCLEOTIDE SEQUENCE [LARGE SCALE GENOMIC DNA]</scope>
    <source>
        <strain evidence="1 2">S3137</strain>
    </source>
</reference>
<dbReference type="EMBL" id="JXXZ01000007">
    <property type="protein sequence ID" value="KJY99848.1"/>
    <property type="molecule type" value="Genomic_DNA"/>
</dbReference>
<evidence type="ECO:0000313" key="1">
    <source>
        <dbReference type="EMBL" id="KJY99848.1"/>
    </source>
</evidence>
<accession>A0A0F4PVG2</accession>